<evidence type="ECO:0000256" key="4">
    <source>
        <dbReference type="ARBA" id="ARBA00023239"/>
    </source>
</evidence>
<dbReference type="InterPro" id="IPR011057">
    <property type="entry name" value="Mss4-like_sf"/>
</dbReference>
<evidence type="ECO:0000256" key="1">
    <source>
        <dbReference type="ARBA" id="ARBA00005495"/>
    </source>
</evidence>
<dbReference type="AlphaFoldDB" id="A0A2B7XUR5"/>
<dbReference type="PANTHER" id="PTHR33337:SF40">
    <property type="entry name" value="CENP-V_GFA DOMAIN-CONTAINING PROTEIN-RELATED"/>
    <property type="match status" value="1"/>
</dbReference>
<feature type="domain" description="CENP-V/GFA" evidence="6">
    <location>
        <begin position="84"/>
        <end position="172"/>
    </location>
</feature>
<keyword evidence="2" id="KW-0479">Metal-binding</keyword>
<dbReference type="Proteomes" id="UP000223968">
    <property type="component" value="Unassembled WGS sequence"/>
</dbReference>
<evidence type="ECO:0000256" key="2">
    <source>
        <dbReference type="ARBA" id="ARBA00022723"/>
    </source>
</evidence>
<dbReference type="Gene3D" id="3.90.1590.10">
    <property type="entry name" value="glutathione-dependent formaldehyde- activating enzyme (gfa)"/>
    <property type="match status" value="1"/>
</dbReference>
<proteinExistence type="inferred from homology"/>
<evidence type="ECO:0000313" key="8">
    <source>
        <dbReference type="Proteomes" id="UP000223968"/>
    </source>
</evidence>
<gene>
    <name evidence="7" type="ORF">AJ79_04407</name>
</gene>
<keyword evidence="4" id="KW-0456">Lyase</keyword>
<evidence type="ECO:0000256" key="5">
    <source>
        <dbReference type="SAM" id="MobiDB-lite"/>
    </source>
</evidence>
<dbReference type="PANTHER" id="PTHR33337">
    <property type="entry name" value="GFA DOMAIN-CONTAINING PROTEIN"/>
    <property type="match status" value="1"/>
</dbReference>
<comment type="similarity">
    <text evidence="1">Belongs to the Gfa family.</text>
</comment>
<organism evidence="7 8">
    <name type="scientific">Helicocarpus griseus UAMH5409</name>
    <dbReference type="NCBI Taxonomy" id="1447875"/>
    <lineage>
        <taxon>Eukaryota</taxon>
        <taxon>Fungi</taxon>
        <taxon>Dikarya</taxon>
        <taxon>Ascomycota</taxon>
        <taxon>Pezizomycotina</taxon>
        <taxon>Eurotiomycetes</taxon>
        <taxon>Eurotiomycetidae</taxon>
        <taxon>Onygenales</taxon>
        <taxon>Ajellomycetaceae</taxon>
        <taxon>Helicocarpus</taxon>
    </lineage>
</organism>
<comment type="caution">
    <text evidence="7">The sequence shown here is derived from an EMBL/GenBank/DDBJ whole genome shotgun (WGS) entry which is preliminary data.</text>
</comment>
<keyword evidence="8" id="KW-1185">Reference proteome</keyword>
<dbReference type="STRING" id="1447875.A0A2B7XUR5"/>
<keyword evidence="3" id="KW-0862">Zinc</keyword>
<dbReference type="OrthoDB" id="6329284at2759"/>
<reference evidence="7 8" key="1">
    <citation type="submission" date="2017-10" db="EMBL/GenBank/DDBJ databases">
        <title>Comparative genomics in systemic dimorphic fungi from Ajellomycetaceae.</title>
        <authorList>
            <person name="Munoz J.F."/>
            <person name="Mcewen J.G."/>
            <person name="Clay O.K."/>
            <person name="Cuomo C.A."/>
        </authorList>
    </citation>
    <scope>NUCLEOTIDE SEQUENCE [LARGE SCALE GENOMIC DNA]</scope>
    <source>
        <strain evidence="7 8">UAMH5409</strain>
    </source>
</reference>
<feature type="region of interest" description="Disordered" evidence="5">
    <location>
        <begin position="188"/>
        <end position="207"/>
    </location>
</feature>
<dbReference type="GO" id="GO:0046872">
    <property type="term" value="F:metal ion binding"/>
    <property type="evidence" value="ECO:0007669"/>
    <property type="project" value="UniProtKB-KW"/>
</dbReference>
<evidence type="ECO:0000256" key="3">
    <source>
        <dbReference type="ARBA" id="ARBA00022833"/>
    </source>
</evidence>
<protein>
    <recommendedName>
        <fullName evidence="6">CENP-V/GFA domain-containing protein</fullName>
    </recommendedName>
</protein>
<sequence length="207" mass="23172">MASLPREPFSLQGGCLCRSVRYQITFPKFDERQILNPNHPPDQPDIRAPLVCFDHCNDCRKASGTPVQTWIICPQEYIRFTLLRRSAGAESPTVDMSGNQLVHPNSASEETYLTHYSSSKSVWRTFCCRCGTNISFVAYEEAGSETLMDLLLGTLDRESLELVGMPEHHIWWDLGIGWVKKLTAEGDGSASGNALPRHPKGDIYQLA</sequence>
<evidence type="ECO:0000259" key="6">
    <source>
        <dbReference type="Pfam" id="PF04828"/>
    </source>
</evidence>
<name>A0A2B7XUR5_9EURO</name>
<evidence type="ECO:0000313" key="7">
    <source>
        <dbReference type="EMBL" id="PGH12227.1"/>
    </source>
</evidence>
<dbReference type="GO" id="GO:0016846">
    <property type="term" value="F:carbon-sulfur lyase activity"/>
    <property type="evidence" value="ECO:0007669"/>
    <property type="project" value="InterPro"/>
</dbReference>
<dbReference type="Pfam" id="PF04828">
    <property type="entry name" value="GFA"/>
    <property type="match status" value="1"/>
</dbReference>
<dbReference type="EMBL" id="PDNB01000061">
    <property type="protein sequence ID" value="PGH12227.1"/>
    <property type="molecule type" value="Genomic_DNA"/>
</dbReference>
<dbReference type="SUPFAM" id="SSF51316">
    <property type="entry name" value="Mss4-like"/>
    <property type="match status" value="1"/>
</dbReference>
<dbReference type="InterPro" id="IPR006913">
    <property type="entry name" value="CENP-V/GFA"/>
</dbReference>
<accession>A0A2B7XUR5</accession>